<sequence>MVFLDNPYLPLLHHILGSGLDEMSLCFVRSSPKQTHRSNVPCMDRLPTPCRFMLDFLIKTRAEDEHLLSDILRRTPTPQERSSVIFLLCEPYIAVVTAPRLSIHVPVSLTASAVILPQPNVFFFQPVLFNCQKDSDDVQSQFVRSFSISK</sequence>
<gene>
    <name evidence="1" type="ORF">CDAR_585441</name>
</gene>
<accession>A0AAV4WZY6</accession>
<keyword evidence="2" id="KW-1185">Reference proteome</keyword>
<evidence type="ECO:0000313" key="2">
    <source>
        <dbReference type="Proteomes" id="UP001054837"/>
    </source>
</evidence>
<evidence type="ECO:0000313" key="1">
    <source>
        <dbReference type="EMBL" id="GIY88480.1"/>
    </source>
</evidence>
<dbReference type="AlphaFoldDB" id="A0AAV4WZY6"/>
<dbReference type="EMBL" id="BPLQ01015494">
    <property type="protein sequence ID" value="GIY88480.1"/>
    <property type="molecule type" value="Genomic_DNA"/>
</dbReference>
<organism evidence="1 2">
    <name type="scientific">Caerostris darwini</name>
    <dbReference type="NCBI Taxonomy" id="1538125"/>
    <lineage>
        <taxon>Eukaryota</taxon>
        <taxon>Metazoa</taxon>
        <taxon>Ecdysozoa</taxon>
        <taxon>Arthropoda</taxon>
        <taxon>Chelicerata</taxon>
        <taxon>Arachnida</taxon>
        <taxon>Araneae</taxon>
        <taxon>Araneomorphae</taxon>
        <taxon>Entelegynae</taxon>
        <taxon>Araneoidea</taxon>
        <taxon>Araneidae</taxon>
        <taxon>Caerostris</taxon>
    </lineage>
</organism>
<reference evidence="1 2" key="1">
    <citation type="submission" date="2021-06" db="EMBL/GenBank/DDBJ databases">
        <title>Caerostris darwini draft genome.</title>
        <authorList>
            <person name="Kono N."/>
            <person name="Arakawa K."/>
        </authorList>
    </citation>
    <scope>NUCLEOTIDE SEQUENCE [LARGE SCALE GENOMIC DNA]</scope>
</reference>
<comment type="caution">
    <text evidence="1">The sequence shown here is derived from an EMBL/GenBank/DDBJ whole genome shotgun (WGS) entry which is preliminary data.</text>
</comment>
<dbReference type="Proteomes" id="UP001054837">
    <property type="component" value="Unassembled WGS sequence"/>
</dbReference>
<protein>
    <submittedName>
        <fullName evidence="1">Uncharacterized protein</fullName>
    </submittedName>
</protein>
<proteinExistence type="predicted"/>
<name>A0AAV4WZY6_9ARAC</name>